<dbReference type="InterPro" id="IPR003594">
    <property type="entry name" value="HATPase_dom"/>
</dbReference>
<keyword evidence="1" id="KW-0808">Transferase</keyword>
<reference evidence="3 4" key="1">
    <citation type="journal article" date="2014" name="Int. J. Syst. Evol. Microbiol.">
        <title>Celeribacter indicus sp. nov., a polycyclic aromatic hydrocarbon-degrading bacterium from deep-sea sediment and reclassification of Huaishuia halophila as Celeribacter halophilus comb. nov.</title>
        <authorList>
            <person name="Lai Q."/>
            <person name="Cao J."/>
            <person name="Yuan J."/>
            <person name="Li F."/>
            <person name="Shao Z."/>
        </authorList>
    </citation>
    <scope>NUCLEOTIDE SEQUENCE [LARGE SCALE GENOMIC DNA]</scope>
    <source>
        <strain evidence="3">P73</strain>
    </source>
</reference>
<evidence type="ECO:0000259" key="2">
    <source>
        <dbReference type="Pfam" id="PF13581"/>
    </source>
</evidence>
<feature type="domain" description="Histidine kinase/HSP90-like ATPase" evidence="2">
    <location>
        <begin position="20"/>
        <end position="147"/>
    </location>
</feature>
<dbReference type="EMBL" id="CP004393">
    <property type="protein sequence ID" value="AJE45138.1"/>
    <property type="molecule type" value="Genomic_DNA"/>
</dbReference>
<dbReference type="SUPFAM" id="SSF55874">
    <property type="entry name" value="ATPase domain of HSP90 chaperone/DNA topoisomerase II/histidine kinase"/>
    <property type="match status" value="1"/>
</dbReference>
<sequence length="154" mass="16703">MRAEGTAETSPDTRVRIILPANTLTVRRTLRSIRAGLEPLGIARDEIASVEIVLAELLNNIVEHAYAGIAGGMIDLRLLRNADGLCCTILDTGRSMPGDEPPPGRQAEPGCATPDLAEGGFGWFLIRALTCDLEYVRHGHCNRTSFRMPVSPRP</sequence>
<keyword evidence="4" id="KW-1185">Reference proteome</keyword>
<dbReference type="CDD" id="cd16936">
    <property type="entry name" value="HATPase_RsbW-like"/>
    <property type="match status" value="1"/>
</dbReference>
<accession>A0A0B5DNH4</accession>
<dbReference type="AlphaFoldDB" id="A0A0B5DNH4"/>
<evidence type="ECO:0000256" key="1">
    <source>
        <dbReference type="ARBA" id="ARBA00022527"/>
    </source>
</evidence>
<dbReference type="STRING" id="1208324.P73_0423"/>
<dbReference type="Gene3D" id="3.30.565.10">
    <property type="entry name" value="Histidine kinase-like ATPase, C-terminal domain"/>
    <property type="match status" value="1"/>
</dbReference>
<dbReference type="RefSeq" id="WP_043868255.1">
    <property type="nucleotide sequence ID" value="NZ_CP004393.1"/>
</dbReference>
<evidence type="ECO:0000313" key="3">
    <source>
        <dbReference type="EMBL" id="AJE45138.1"/>
    </source>
</evidence>
<name>A0A0B5DNH4_9RHOB</name>
<evidence type="ECO:0000313" key="4">
    <source>
        <dbReference type="Proteomes" id="UP000031521"/>
    </source>
</evidence>
<gene>
    <name evidence="3" type="ORF">P73_0423</name>
</gene>
<dbReference type="PANTHER" id="PTHR35526">
    <property type="entry name" value="ANTI-SIGMA-F FACTOR RSBW-RELATED"/>
    <property type="match status" value="1"/>
</dbReference>
<dbReference type="InterPro" id="IPR036890">
    <property type="entry name" value="HATPase_C_sf"/>
</dbReference>
<dbReference type="Pfam" id="PF13581">
    <property type="entry name" value="HATPase_c_2"/>
    <property type="match status" value="1"/>
</dbReference>
<dbReference type="GO" id="GO:0004674">
    <property type="term" value="F:protein serine/threonine kinase activity"/>
    <property type="evidence" value="ECO:0007669"/>
    <property type="project" value="UniProtKB-KW"/>
</dbReference>
<proteinExistence type="predicted"/>
<keyword evidence="1" id="KW-0723">Serine/threonine-protein kinase</keyword>
<dbReference type="PANTHER" id="PTHR35526:SF3">
    <property type="entry name" value="ANTI-SIGMA-F FACTOR RSBW"/>
    <property type="match status" value="1"/>
</dbReference>
<dbReference type="InterPro" id="IPR050267">
    <property type="entry name" value="Anti-sigma-factor_SerPK"/>
</dbReference>
<organism evidence="3 4">
    <name type="scientific">Celeribacter indicus</name>
    <dbReference type="NCBI Taxonomy" id="1208324"/>
    <lineage>
        <taxon>Bacteria</taxon>
        <taxon>Pseudomonadati</taxon>
        <taxon>Pseudomonadota</taxon>
        <taxon>Alphaproteobacteria</taxon>
        <taxon>Rhodobacterales</taxon>
        <taxon>Roseobacteraceae</taxon>
        <taxon>Celeribacter</taxon>
    </lineage>
</organism>
<dbReference type="HOGENOM" id="CLU_090336_24_0_5"/>
<dbReference type="OrthoDB" id="9792240at2"/>
<protein>
    <submittedName>
        <fullName evidence="3">Anti-sigma B factor</fullName>
    </submittedName>
</protein>
<keyword evidence="1" id="KW-0418">Kinase</keyword>
<dbReference type="Proteomes" id="UP000031521">
    <property type="component" value="Chromosome"/>
</dbReference>
<dbReference type="KEGG" id="cid:P73_0423"/>